<sequence length="226" mass="24001">MAVPAPVVPPVAGGTNSDAKSEADKNIAKGLEDSLSSIGDGLGGIFDCSFGMSCSNNIDQAGKDPNVGKELTAEEKEALGISGGSTAGTPNGFEPDDEKFKQEEVQTTHRKNEIKELFEYDNSRSGIQIGNRTLIEMPNKGNAKIFSGASEAEVKQYFIELTGNKSLPEARVVPGKGNIYTVKTPNGSFNLRDFSNSASETGKAWTIDIPRGIAKDAAPVEIKFLK</sequence>
<feature type="region of interest" description="Disordered" evidence="1">
    <location>
        <begin position="1"/>
        <end position="23"/>
    </location>
</feature>
<dbReference type="AlphaFoldDB" id="A0A379LRQ5"/>
<name>A0A379LRQ5_PRORE</name>
<dbReference type="Proteomes" id="UP000254208">
    <property type="component" value="Unassembled WGS sequence"/>
</dbReference>
<proteinExistence type="predicted"/>
<gene>
    <name evidence="2" type="ORF">NCTC11801_04806</name>
</gene>
<evidence type="ECO:0000313" key="2">
    <source>
        <dbReference type="EMBL" id="SUD99079.1"/>
    </source>
</evidence>
<dbReference type="EMBL" id="UGTZ01000002">
    <property type="protein sequence ID" value="SUD99079.1"/>
    <property type="molecule type" value="Genomic_DNA"/>
</dbReference>
<dbReference type="RefSeq" id="WP_254178932.1">
    <property type="nucleotide sequence ID" value="NZ_CP077318.1"/>
</dbReference>
<organism evidence="2 3">
    <name type="scientific">Providencia rettgeri</name>
    <dbReference type="NCBI Taxonomy" id="587"/>
    <lineage>
        <taxon>Bacteria</taxon>
        <taxon>Pseudomonadati</taxon>
        <taxon>Pseudomonadota</taxon>
        <taxon>Gammaproteobacteria</taxon>
        <taxon>Enterobacterales</taxon>
        <taxon>Morganellaceae</taxon>
        <taxon>Providencia</taxon>
    </lineage>
</organism>
<evidence type="ECO:0000256" key="1">
    <source>
        <dbReference type="SAM" id="MobiDB-lite"/>
    </source>
</evidence>
<evidence type="ECO:0000313" key="3">
    <source>
        <dbReference type="Proteomes" id="UP000254208"/>
    </source>
</evidence>
<dbReference type="GeneID" id="93674990"/>
<protein>
    <submittedName>
        <fullName evidence="2">Uncharacterized protein</fullName>
    </submittedName>
</protein>
<accession>A0A379LRQ5</accession>
<reference evidence="2 3" key="1">
    <citation type="submission" date="2018-06" db="EMBL/GenBank/DDBJ databases">
        <authorList>
            <consortium name="Pathogen Informatics"/>
            <person name="Doyle S."/>
        </authorList>
    </citation>
    <scope>NUCLEOTIDE SEQUENCE [LARGE SCALE GENOMIC DNA]</scope>
    <source>
        <strain evidence="2 3">NCTC11801</strain>
    </source>
</reference>